<keyword evidence="9" id="KW-1133">Transmembrane helix</keyword>
<organism evidence="10 11">
    <name type="scientific">Cecembia calidifontis</name>
    <dbReference type="NCBI Taxonomy" id="1187080"/>
    <lineage>
        <taxon>Bacteria</taxon>
        <taxon>Pseudomonadati</taxon>
        <taxon>Bacteroidota</taxon>
        <taxon>Cytophagia</taxon>
        <taxon>Cytophagales</taxon>
        <taxon>Cyclobacteriaceae</taxon>
        <taxon>Cecembia</taxon>
    </lineage>
</organism>
<reference evidence="10 11" key="1">
    <citation type="submission" date="2019-02" db="EMBL/GenBank/DDBJ databases">
        <title>Genomic Encyclopedia of Archaeal and Bacterial Type Strains, Phase II (KMG-II): from individual species to whole genera.</title>
        <authorList>
            <person name="Goeker M."/>
        </authorList>
    </citation>
    <scope>NUCLEOTIDE SEQUENCE [LARGE SCALE GENOMIC DNA]</scope>
    <source>
        <strain evidence="10 11">DSM 21411</strain>
    </source>
</reference>
<name>A0A4Q7P6C7_9BACT</name>
<dbReference type="InterPro" id="IPR045024">
    <property type="entry name" value="NDH-2"/>
</dbReference>
<keyword evidence="4" id="KW-0274">FAD</keyword>
<proteinExistence type="inferred from homology"/>
<dbReference type="SUPFAM" id="SSF51905">
    <property type="entry name" value="FAD/NAD(P)-binding domain"/>
    <property type="match status" value="1"/>
</dbReference>
<evidence type="ECO:0000256" key="9">
    <source>
        <dbReference type="SAM" id="Phobius"/>
    </source>
</evidence>
<accession>A0A4Q7P6C7</accession>
<evidence type="ECO:0000256" key="5">
    <source>
        <dbReference type="ARBA" id="ARBA00023002"/>
    </source>
</evidence>
<evidence type="ECO:0000313" key="10">
    <source>
        <dbReference type="EMBL" id="RZS95525.1"/>
    </source>
</evidence>
<keyword evidence="9" id="KW-0472">Membrane</keyword>
<keyword evidence="5" id="KW-0560">Oxidoreductase</keyword>
<dbReference type="Gene3D" id="3.50.50.100">
    <property type="match status" value="1"/>
</dbReference>
<dbReference type="EMBL" id="SGXG01000001">
    <property type="protein sequence ID" value="RZS95525.1"/>
    <property type="molecule type" value="Genomic_DNA"/>
</dbReference>
<evidence type="ECO:0000256" key="7">
    <source>
        <dbReference type="ARBA" id="ARBA00047599"/>
    </source>
</evidence>
<gene>
    <name evidence="10" type="ORF">BC751_1058</name>
</gene>
<dbReference type="InterPro" id="IPR036188">
    <property type="entry name" value="FAD/NAD-bd_sf"/>
</dbReference>
<evidence type="ECO:0000256" key="3">
    <source>
        <dbReference type="ARBA" id="ARBA00022630"/>
    </source>
</evidence>
<feature type="region of interest" description="Disordered" evidence="8">
    <location>
        <begin position="1"/>
        <end position="24"/>
    </location>
</feature>
<evidence type="ECO:0000313" key="11">
    <source>
        <dbReference type="Proteomes" id="UP000292209"/>
    </source>
</evidence>
<sequence length="119" mass="13517">MHNPLSKAEGSFSHEPKTSKPWTKASPKILSPIFLNPFIIRIVIVSVGFAGLKLAQKHSHRPYQVVLLDKNNYHMFQPLLYQVATAALPPNAVSFPLRRIFHKTPNVIFRMAVVKEMDD</sequence>
<dbReference type="PANTHER" id="PTHR43706:SF47">
    <property type="entry name" value="EXTERNAL NADH-UBIQUINONE OXIDOREDUCTASE 1, MITOCHONDRIAL-RELATED"/>
    <property type="match status" value="1"/>
</dbReference>
<dbReference type="PANTHER" id="PTHR43706">
    <property type="entry name" value="NADH DEHYDROGENASE"/>
    <property type="match status" value="1"/>
</dbReference>
<dbReference type="Proteomes" id="UP000292209">
    <property type="component" value="Unassembled WGS sequence"/>
</dbReference>
<keyword evidence="9" id="KW-0812">Transmembrane</keyword>
<comment type="similarity">
    <text evidence="1">Belongs to the NADH dehydrogenase family.</text>
</comment>
<evidence type="ECO:0000256" key="2">
    <source>
        <dbReference type="ARBA" id="ARBA00012637"/>
    </source>
</evidence>
<protein>
    <recommendedName>
        <fullName evidence="2">NADH:ubiquinone reductase (non-electrogenic)</fullName>
        <ecNumber evidence="2">1.6.5.9</ecNumber>
    </recommendedName>
</protein>
<dbReference type="GO" id="GO:0050136">
    <property type="term" value="F:NADH dehydrogenase (quinone) (non-electrogenic) activity"/>
    <property type="evidence" value="ECO:0007669"/>
    <property type="project" value="UniProtKB-EC"/>
</dbReference>
<comment type="catalytic activity">
    <reaction evidence="7">
        <text>a quinone + NADH + H(+) = a quinol + NAD(+)</text>
        <dbReference type="Rhea" id="RHEA:46160"/>
        <dbReference type="ChEBI" id="CHEBI:15378"/>
        <dbReference type="ChEBI" id="CHEBI:24646"/>
        <dbReference type="ChEBI" id="CHEBI:57540"/>
        <dbReference type="ChEBI" id="CHEBI:57945"/>
        <dbReference type="ChEBI" id="CHEBI:132124"/>
        <dbReference type="EC" id="1.6.5.9"/>
    </reaction>
</comment>
<evidence type="ECO:0000256" key="4">
    <source>
        <dbReference type="ARBA" id="ARBA00022827"/>
    </source>
</evidence>
<dbReference type="RefSeq" id="WP_341272827.1">
    <property type="nucleotide sequence ID" value="NZ_SGXG01000001.1"/>
</dbReference>
<evidence type="ECO:0000256" key="1">
    <source>
        <dbReference type="ARBA" id="ARBA00005272"/>
    </source>
</evidence>
<keyword evidence="11" id="KW-1185">Reference proteome</keyword>
<keyword evidence="3" id="KW-0285">Flavoprotein</keyword>
<evidence type="ECO:0000256" key="8">
    <source>
        <dbReference type="SAM" id="MobiDB-lite"/>
    </source>
</evidence>
<comment type="caution">
    <text evidence="10">The sequence shown here is derived from an EMBL/GenBank/DDBJ whole genome shotgun (WGS) entry which is preliminary data.</text>
</comment>
<feature type="transmembrane region" description="Helical" evidence="9">
    <location>
        <begin position="29"/>
        <end position="52"/>
    </location>
</feature>
<dbReference type="EC" id="1.6.5.9" evidence="2"/>
<evidence type="ECO:0000256" key="6">
    <source>
        <dbReference type="ARBA" id="ARBA00023027"/>
    </source>
</evidence>
<keyword evidence="6" id="KW-0520">NAD</keyword>
<dbReference type="AlphaFoldDB" id="A0A4Q7P6C7"/>